<organism evidence="1 2">
    <name type="scientific">Serinibacter arcticus</name>
    <dbReference type="NCBI Taxonomy" id="1655435"/>
    <lineage>
        <taxon>Bacteria</taxon>
        <taxon>Bacillati</taxon>
        <taxon>Actinomycetota</taxon>
        <taxon>Actinomycetes</taxon>
        <taxon>Micrococcales</taxon>
        <taxon>Beutenbergiaceae</taxon>
        <taxon>Serinibacter</taxon>
    </lineage>
</organism>
<proteinExistence type="predicted"/>
<dbReference type="RefSeq" id="WP_109229854.1">
    <property type="nucleotide sequence ID" value="NZ_PYHR01000002.1"/>
</dbReference>
<sequence length="305" mass="33094">MSRFPPLPAELLHVAARRSGYVTAHDCTRLGVLSDSRRRRVEAGLWDRPAPGVLDTDPHAARTPSEQRVRAAHLALVRCGDDAVATGVAALALHGNRGLPLRIRATAARADHQDRPGQLVSQHRRFEVVTLAGGTRAATVPWALTQSATQLGRLHLTAAVDSALASGTLSSIDAVRELTAGRRGARHLRCCLDLADGRAESFLETWARLECVDAGIPPDAVQLPIQLPDGRVLRGDLAWRLPGGRWLVVEIDGREVHEHPEAAYADRARQNALVAAGRIVVLRFTVQDLRRPGYVPAQIRKALGR</sequence>
<dbReference type="EMBL" id="PYHR01000002">
    <property type="protein sequence ID" value="PWD51473.1"/>
    <property type="molecule type" value="Genomic_DNA"/>
</dbReference>
<protein>
    <recommendedName>
        <fullName evidence="3">DUF559 domain-containing protein</fullName>
    </recommendedName>
</protein>
<evidence type="ECO:0008006" key="3">
    <source>
        <dbReference type="Google" id="ProtNLM"/>
    </source>
</evidence>
<dbReference type="OrthoDB" id="5143202at2"/>
<name>A0A2U1ZX10_9MICO</name>
<evidence type="ECO:0000313" key="1">
    <source>
        <dbReference type="EMBL" id="PWD51473.1"/>
    </source>
</evidence>
<dbReference type="Proteomes" id="UP000245166">
    <property type="component" value="Unassembled WGS sequence"/>
</dbReference>
<dbReference type="AlphaFoldDB" id="A0A2U1ZX10"/>
<comment type="caution">
    <text evidence="1">The sequence shown here is derived from an EMBL/GenBank/DDBJ whole genome shotgun (WGS) entry which is preliminary data.</text>
</comment>
<evidence type="ECO:0000313" key="2">
    <source>
        <dbReference type="Proteomes" id="UP000245166"/>
    </source>
</evidence>
<keyword evidence="2" id="KW-1185">Reference proteome</keyword>
<accession>A0A2U1ZX10</accession>
<gene>
    <name evidence="1" type="ORF">C8046_13225</name>
</gene>
<reference evidence="1 2" key="1">
    <citation type="submission" date="2018-03" db="EMBL/GenBank/DDBJ databases">
        <title>Genome assembly of novel Miniimonas species PCH200.</title>
        <authorList>
            <person name="Thakur V."/>
            <person name="Kumar V."/>
            <person name="Singh D."/>
        </authorList>
    </citation>
    <scope>NUCLEOTIDE SEQUENCE [LARGE SCALE GENOMIC DNA]</scope>
    <source>
        <strain evidence="1 2">PCH200</strain>
    </source>
</reference>